<feature type="domain" description="Flavin reductase like" evidence="6">
    <location>
        <begin position="19"/>
        <end position="175"/>
    </location>
</feature>
<dbReference type="PANTHER" id="PTHR33798:SF5">
    <property type="entry name" value="FLAVIN REDUCTASE LIKE DOMAIN-CONTAINING PROTEIN"/>
    <property type="match status" value="1"/>
</dbReference>
<dbReference type="GO" id="GO:0016646">
    <property type="term" value="F:oxidoreductase activity, acting on the CH-NH group of donors, NAD or NADP as acceptor"/>
    <property type="evidence" value="ECO:0007669"/>
    <property type="project" value="UniProtKB-ARBA"/>
</dbReference>
<keyword evidence="7" id="KW-0503">Monooxygenase</keyword>
<gene>
    <name evidence="7" type="ORF">AYM40_12290</name>
</gene>
<keyword evidence="8" id="KW-1185">Reference proteome</keyword>
<dbReference type="EMBL" id="CP014578">
    <property type="protein sequence ID" value="ANB73056.1"/>
    <property type="molecule type" value="Genomic_DNA"/>
</dbReference>
<evidence type="ECO:0000256" key="5">
    <source>
        <dbReference type="SAM" id="MobiDB-lite"/>
    </source>
</evidence>
<organism evidence="7 8">
    <name type="scientific">Paraburkholderia phytofirmans OLGA172</name>
    <dbReference type="NCBI Taxonomy" id="1417228"/>
    <lineage>
        <taxon>Bacteria</taxon>
        <taxon>Pseudomonadati</taxon>
        <taxon>Pseudomonadota</taxon>
        <taxon>Betaproteobacteria</taxon>
        <taxon>Burkholderiales</taxon>
        <taxon>Burkholderiaceae</taxon>
        <taxon>Paraburkholderia</taxon>
    </lineage>
</organism>
<evidence type="ECO:0000256" key="3">
    <source>
        <dbReference type="ARBA" id="ARBA00022643"/>
    </source>
</evidence>
<dbReference type="SUPFAM" id="SSF50475">
    <property type="entry name" value="FMN-binding split barrel"/>
    <property type="match status" value="1"/>
</dbReference>
<evidence type="ECO:0000313" key="8">
    <source>
        <dbReference type="Proteomes" id="UP000076852"/>
    </source>
</evidence>
<dbReference type="GO" id="GO:0010181">
    <property type="term" value="F:FMN binding"/>
    <property type="evidence" value="ECO:0007669"/>
    <property type="project" value="InterPro"/>
</dbReference>
<dbReference type="GO" id="GO:0004497">
    <property type="term" value="F:monooxygenase activity"/>
    <property type="evidence" value="ECO:0007669"/>
    <property type="project" value="UniProtKB-KW"/>
</dbReference>
<evidence type="ECO:0000256" key="4">
    <source>
        <dbReference type="ARBA" id="ARBA00038054"/>
    </source>
</evidence>
<comment type="similarity">
    <text evidence="4">Belongs to the flavoredoxin family.</text>
</comment>
<dbReference type="AlphaFoldDB" id="A0A160FLN5"/>
<evidence type="ECO:0000259" key="6">
    <source>
        <dbReference type="SMART" id="SM00903"/>
    </source>
</evidence>
<feature type="region of interest" description="Disordered" evidence="5">
    <location>
        <begin position="213"/>
        <end position="239"/>
    </location>
</feature>
<dbReference type="InterPro" id="IPR012349">
    <property type="entry name" value="Split_barrel_FMN-bd"/>
</dbReference>
<dbReference type="SMART" id="SM00903">
    <property type="entry name" value="Flavin_Reduct"/>
    <property type="match status" value="1"/>
</dbReference>
<sequence>MEIDPDALDSSALYKILIGSVVPRPIGWASTLSVDGVANIAPFSFFTVVARKPPMISLTIQPRSSRTQLKDTLTNARETGEFVLNVVSLPFANQMHLTSVEHPPEADEFELCGLTKAPSVTVRPPRVEGVPVAMECKVETILSFGEVDDHVVIGRVTRFHIRDELWLDRGRIDTAALQPVGRLASEYTLADTVFACPLPETVLSGNAQQRMRRIDGKDTNWSPLDERSWSAAGNPTISK</sequence>
<keyword evidence="7" id="KW-0560">Oxidoreductase</keyword>
<dbReference type="PANTHER" id="PTHR33798">
    <property type="entry name" value="FLAVOPROTEIN OXYGENASE"/>
    <property type="match status" value="1"/>
</dbReference>
<evidence type="ECO:0000256" key="2">
    <source>
        <dbReference type="ARBA" id="ARBA00022630"/>
    </source>
</evidence>
<feature type="compositionally biased region" description="Basic and acidic residues" evidence="5">
    <location>
        <begin position="213"/>
        <end position="228"/>
    </location>
</feature>
<proteinExistence type="inferred from homology"/>
<dbReference type="Pfam" id="PF01613">
    <property type="entry name" value="Flavin_Reduct"/>
    <property type="match status" value="1"/>
</dbReference>
<dbReference type="Gene3D" id="2.30.110.10">
    <property type="entry name" value="Electron Transport, Fmn-binding Protein, Chain A"/>
    <property type="match status" value="1"/>
</dbReference>
<dbReference type="InterPro" id="IPR002563">
    <property type="entry name" value="Flavin_Rdtase-like_dom"/>
</dbReference>
<evidence type="ECO:0000313" key="7">
    <source>
        <dbReference type="EMBL" id="ANB73056.1"/>
    </source>
</evidence>
<dbReference type="STRING" id="1804984.AYM40_12290"/>
<comment type="cofactor">
    <cofactor evidence="1">
        <name>FMN</name>
        <dbReference type="ChEBI" id="CHEBI:58210"/>
    </cofactor>
</comment>
<keyword evidence="3" id="KW-0288">FMN</keyword>
<dbReference type="KEGG" id="buz:AYM40_12290"/>
<name>A0A160FLN5_9BURK</name>
<dbReference type="Proteomes" id="UP000076852">
    <property type="component" value="Chromosome 1"/>
</dbReference>
<reference evidence="7 8" key="1">
    <citation type="journal article" date="2016" name="Gene">
        <title>PacBio SMRT assembly of a complex multi-replicon genome reveals chlorocatechol degradative operon in a region of genome plasticity.</title>
        <authorList>
            <person name="Ricker N."/>
            <person name="Shen S.Y."/>
            <person name="Goordial J."/>
            <person name="Jin S."/>
            <person name="Fulthorpe R.R."/>
        </authorList>
    </citation>
    <scope>NUCLEOTIDE SEQUENCE [LARGE SCALE GENOMIC DNA]</scope>
    <source>
        <strain evidence="7 8">OLGA172</strain>
    </source>
</reference>
<dbReference type="OrthoDB" id="9794638at2"/>
<dbReference type="RefSeq" id="WP_063496464.1">
    <property type="nucleotide sequence ID" value="NZ_CP014578.1"/>
</dbReference>
<keyword evidence="2" id="KW-0285">Flavoprotein</keyword>
<evidence type="ECO:0000256" key="1">
    <source>
        <dbReference type="ARBA" id="ARBA00001917"/>
    </source>
</evidence>
<accession>A0A160FLN5</accession>
<protein>
    <submittedName>
        <fullName evidence="7">Nitrilotriacetate monooxygenase</fullName>
    </submittedName>
</protein>